<dbReference type="InterPro" id="IPR051786">
    <property type="entry name" value="ASN_synthetase/amidase"/>
</dbReference>
<comment type="pathway">
    <text evidence="1">Amino-acid biosynthesis; L-asparagine biosynthesis; L-asparagine from L-aspartate (L-Gln route): step 1/1.</text>
</comment>
<evidence type="ECO:0000256" key="3">
    <source>
        <dbReference type="ARBA" id="ARBA00048741"/>
    </source>
</evidence>
<dbReference type="GO" id="GO:0004066">
    <property type="term" value="F:asparagine synthase (glutamine-hydrolyzing) activity"/>
    <property type="evidence" value="ECO:0007669"/>
    <property type="project" value="UniProtKB-EC"/>
</dbReference>
<name>A0A7C1CTU8_9BACT</name>
<dbReference type="EC" id="6.3.5.4" evidence="2"/>
<dbReference type="EMBL" id="DSBT01000179">
    <property type="protein sequence ID" value="HDP77857.1"/>
    <property type="molecule type" value="Genomic_DNA"/>
</dbReference>
<organism evidence="5">
    <name type="scientific">Mesotoga infera</name>
    <dbReference type="NCBI Taxonomy" id="1236046"/>
    <lineage>
        <taxon>Bacteria</taxon>
        <taxon>Thermotogati</taxon>
        <taxon>Thermotogota</taxon>
        <taxon>Thermotogae</taxon>
        <taxon>Kosmotogales</taxon>
        <taxon>Kosmotogaceae</taxon>
        <taxon>Mesotoga</taxon>
    </lineage>
</organism>
<dbReference type="SUPFAM" id="SSF52402">
    <property type="entry name" value="Adenine nucleotide alpha hydrolases-like"/>
    <property type="match status" value="1"/>
</dbReference>
<reference evidence="5" key="1">
    <citation type="journal article" date="2020" name="mSystems">
        <title>Genome- and Community-Level Interaction Insights into Carbon Utilization and Element Cycling Functions of Hydrothermarchaeota in Hydrothermal Sediment.</title>
        <authorList>
            <person name="Zhou Z."/>
            <person name="Liu Y."/>
            <person name="Xu W."/>
            <person name="Pan J."/>
            <person name="Luo Z.H."/>
            <person name="Li M."/>
        </authorList>
    </citation>
    <scope>NUCLEOTIDE SEQUENCE [LARGE SCALE GENOMIC DNA]</scope>
    <source>
        <strain evidence="5">SpSt-1179</strain>
    </source>
</reference>
<evidence type="ECO:0000256" key="2">
    <source>
        <dbReference type="ARBA" id="ARBA00012737"/>
    </source>
</evidence>
<dbReference type="AlphaFoldDB" id="A0A7C1CTU8"/>
<comment type="caution">
    <text evidence="5">The sequence shown here is derived from an EMBL/GenBank/DDBJ whole genome shotgun (WGS) entry which is preliminary data.</text>
</comment>
<evidence type="ECO:0000256" key="1">
    <source>
        <dbReference type="ARBA" id="ARBA00005187"/>
    </source>
</evidence>
<feature type="domain" description="Asparagine synthetase" evidence="4">
    <location>
        <begin position="155"/>
        <end position="270"/>
    </location>
</feature>
<comment type="catalytic activity">
    <reaction evidence="3">
        <text>L-aspartate + L-glutamine + ATP + H2O = L-asparagine + L-glutamate + AMP + diphosphate + H(+)</text>
        <dbReference type="Rhea" id="RHEA:12228"/>
        <dbReference type="ChEBI" id="CHEBI:15377"/>
        <dbReference type="ChEBI" id="CHEBI:15378"/>
        <dbReference type="ChEBI" id="CHEBI:29985"/>
        <dbReference type="ChEBI" id="CHEBI:29991"/>
        <dbReference type="ChEBI" id="CHEBI:30616"/>
        <dbReference type="ChEBI" id="CHEBI:33019"/>
        <dbReference type="ChEBI" id="CHEBI:58048"/>
        <dbReference type="ChEBI" id="CHEBI:58359"/>
        <dbReference type="ChEBI" id="CHEBI:456215"/>
        <dbReference type="EC" id="6.3.5.4"/>
    </reaction>
</comment>
<dbReference type="InterPro" id="IPR001962">
    <property type="entry name" value="Asn_synthase"/>
</dbReference>
<dbReference type="Gene3D" id="3.40.50.620">
    <property type="entry name" value="HUPs"/>
    <property type="match status" value="1"/>
</dbReference>
<proteinExistence type="predicted"/>
<dbReference type="PANTHER" id="PTHR43284">
    <property type="entry name" value="ASPARAGINE SYNTHETASE (GLUTAMINE-HYDROLYZING)"/>
    <property type="match status" value="1"/>
</dbReference>
<gene>
    <name evidence="5" type="ORF">ENN47_06695</name>
</gene>
<dbReference type="Pfam" id="PF00733">
    <property type="entry name" value="Asn_synthase"/>
    <property type="match status" value="1"/>
</dbReference>
<evidence type="ECO:0000313" key="5">
    <source>
        <dbReference type="EMBL" id="HDP77857.1"/>
    </source>
</evidence>
<dbReference type="PANTHER" id="PTHR43284:SF1">
    <property type="entry name" value="ASPARAGINE SYNTHETASE"/>
    <property type="match status" value="1"/>
</dbReference>
<dbReference type="Proteomes" id="UP000886198">
    <property type="component" value="Unassembled WGS sequence"/>
</dbReference>
<sequence>MYTLSLQDDRWLKRLCGGAEVYSPAGSAIQPDSIKDFEKQGITYVSKSDEGLVVYSGSVRQVPLYIDKKGRQVTDKPCLEAHDLLKDSIIDLLSFGYVTGRSTLLDSVMQFRAGEQIVIKDDSETIIDILESIHRPDKAFTYDEFSKRLLTVLRDVFKESNSISADQRIVLPLSGGYDSRLIACLLRDAGIDNVICVNYGAKGAGEVESSPSREVAARLGYEWYYVEYNFEEMLDEMTSEEFEHYYLSSHGFSSTPHVQEYLLMKRLEKSFPGEKLVFVPGHSADFSAGSHITPLVLLSNRSRDFNSLVGATIAKHFTLRKSPVPPEAKQHVHDELKEIVAYVSEPYMAFEIWNWFERQSKFIVNSIRLYEYFGHKWWLPFWDNRFVNFWFTVPLAQKVNKQFYDRFVVHEFFEPMGVSFDARSKESEKKRKSFMMNLASLFASAELMMRAKEFYMKRRYHNPWGMDLVGEKVLQRFILKYPEASSKLKNLVENRLGKKGYDPNCFLSEILILLILSQDLRGEQC</sequence>
<protein>
    <recommendedName>
        <fullName evidence="2">asparagine synthase (glutamine-hydrolyzing)</fullName>
        <ecNumber evidence="2">6.3.5.4</ecNumber>
    </recommendedName>
</protein>
<evidence type="ECO:0000259" key="4">
    <source>
        <dbReference type="Pfam" id="PF00733"/>
    </source>
</evidence>
<dbReference type="InterPro" id="IPR014729">
    <property type="entry name" value="Rossmann-like_a/b/a_fold"/>
</dbReference>
<dbReference type="GO" id="GO:0006529">
    <property type="term" value="P:asparagine biosynthetic process"/>
    <property type="evidence" value="ECO:0007669"/>
    <property type="project" value="InterPro"/>
</dbReference>
<accession>A0A7C1CTU8</accession>